<dbReference type="EMBL" id="AVOT02000462">
    <property type="protein sequence ID" value="MBW0462976.1"/>
    <property type="molecule type" value="Genomic_DNA"/>
</dbReference>
<evidence type="ECO:0000259" key="1">
    <source>
        <dbReference type="Pfam" id="PF13358"/>
    </source>
</evidence>
<comment type="caution">
    <text evidence="2">The sequence shown here is derived from an EMBL/GenBank/DDBJ whole genome shotgun (WGS) entry which is preliminary data.</text>
</comment>
<dbReference type="GO" id="GO:0003676">
    <property type="term" value="F:nucleic acid binding"/>
    <property type="evidence" value="ECO:0007669"/>
    <property type="project" value="InterPro"/>
</dbReference>
<organism evidence="2 3">
    <name type="scientific">Austropuccinia psidii MF-1</name>
    <dbReference type="NCBI Taxonomy" id="1389203"/>
    <lineage>
        <taxon>Eukaryota</taxon>
        <taxon>Fungi</taxon>
        <taxon>Dikarya</taxon>
        <taxon>Basidiomycota</taxon>
        <taxon>Pucciniomycotina</taxon>
        <taxon>Pucciniomycetes</taxon>
        <taxon>Pucciniales</taxon>
        <taxon>Sphaerophragmiaceae</taxon>
        <taxon>Austropuccinia</taxon>
    </lineage>
</organism>
<gene>
    <name evidence="2" type="ORF">O181_002691</name>
</gene>
<dbReference type="Proteomes" id="UP000765509">
    <property type="component" value="Unassembled WGS sequence"/>
</dbReference>
<feature type="domain" description="Tc1-like transposase DDE" evidence="1">
    <location>
        <begin position="42"/>
        <end position="101"/>
    </location>
</feature>
<sequence>MIWECFIGSTKGPLNAAAFIEQVYDPAPLLFFNQMANAPYIECRQNIAMMEDRASIHTALLSNEWRKANAIAKLPWPAHSLDLNPIENFWCKMKSHVIKHYNPHTIAKL</sequence>
<reference evidence="2" key="1">
    <citation type="submission" date="2021-03" db="EMBL/GenBank/DDBJ databases">
        <title>Draft genome sequence of rust myrtle Austropuccinia psidii MF-1, a brazilian biotype.</title>
        <authorList>
            <person name="Quecine M.C."/>
            <person name="Pachon D.M.R."/>
            <person name="Bonatelli M.L."/>
            <person name="Correr F.H."/>
            <person name="Franceschini L.M."/>
            <person name="Leite T.F."/>
            <person name="Margarido G.R.A."/>
            <person name="Almeida C.A."/>
            <person name="Ferrarezi J.A."/>
            <person name="Labate C.A."/>
        </authorList>
    </citation>
    <scope>NUCLEOTIDE SEQUENCE</scope>
    <source>
        <strain evidence="2">MF-1</strain>
    </source>
</reference>
<dbReference type="InterPro" id="IPR036397">
    <property type="entry name" value="RNaseH_sf"/>
</dbReference>
<dbReference type="InterPro" id="IPR038717">
    <property type="entry name" value="Tc1-like_DDE_dom"/>
</dbReference>
<accession>A0A9Q3BCD5</accession>
<name>A0A9Q3BCD5_9BASI</name>
<dbReference type="Pfam" id="PF13358">
    <property type="entry name" value="DDE_3"/>
    <property type="match status" value="1"/>
</dbReference>
<dbReference type="Gene3D" id="3.30.420.10">
    <property type="entry name" value="Ribonuclease H-like superfamily/Ribonuclease H"/>
    <property type="match status" value="1"/>
</dbReference>
<keyword evidence="3" id="KW-1185">Reference proteome</keyword>
<protein>
    <recommendedName>
        <fullName evidence="1">Tc1-like transposase DDE domain-containing protein</fullName>
    </recommendedName>
</protein>
<dbReference type="AlphaFoldDB" id="A0A9Q3BCD5"/>
<proteinExistence type="predicted"/>
<evidence type="ECO:0000313" key="3">
    <source>
        <dbReference type="Proteomes" id="UP000765509"/>
    </source>
</evidence>
<evidence type="ECO:0000313" key="2">
    <source>
        <dbReference type="EMBL" id="MBW0462976.1"/>
    </source>
</evidence>
<dbReference type="OrthoDB" id="3599154at2759"/>